<dbReference type="STRING" id="1227499.C493_07816"/>
<dbReference type="RefSeq" id="WP_007258862.1">
    <property type="nucleotide sequence ID" value="NZ_AOHZ01000041.1"/>
</dbReference>
<evidence type="ECO:0000313" key="2">
    <source>
        <dbReference type="EMBL" id="ELY57375.1"/>
    </source>
</evidence>
<reference evidence="2 3" key="1">
    <citation type="journal article" date="2014" name="PLoS Genet.">
        <title>Phylogenetically driven sequencing of extremely halophilic archaea reveals strategies for static and dynamic osmo-response.</title>
        <authorList>
            <person name="Becker E.A."/>
            <person name="Seitzer P.M."/>
            <person name="Tritt A."/>
            <person name="Larsen D."/>
            <person name="Krusor M."/>
            <person name="Yao A.I."/>
            <person name="Wu D."/>
            <person name="Madern D."/>
            <person name="Eisen J.A."/>
            <person name="Darling A.E."/>
            <person name="Facciotti M.T."/>
        </authorList>
    </citation>
    <scope>NUCLEOTIDE SEQUENCE [LARGE SCALE GENOMIC DNA]</scope>
    <source>
        <strain evidence="2 3">JCM 12255</strain>
    </source>
</reference>
<dbReference type="Proteomes" id="UP000011602">
    <property type="component" value="Unassembled WGS sequence"/>
</dbReference>
<comment type="caution">
    <text evidence="2">The sequence shown here is derived from an EMBL/GenBank/DDBJ whole genome shotgun (WGS) entry which is preliminary data.</text>
</comment>
<proteinExistence type="predicted"/>
<dbReference type="PROSITE" id="PS51257">
    <property type="entry name" value="PROKAR_LIPOPROTEIN"/>
    <property type="match status" value="1"/>
</dbReference>
<sequence length="250" mass="26135">MPNRRSCLAAVAGFGVAGLAGCGSNEMPDDEDELPGSASAAEDESASITFGFDELERWLPADACCPLLRSYESQVDDGELADDGRPTVDSVPALASVEFTDQYVDDAQEPPAMHVADGESDADLEGDGDAAVYETDSYTAVIEPALDAALLADTYEGAAERLVDANEDVGKAYEALDLAAESRTVVDHPADDASVAVSSTDGESGELAVVFEENPRDSEIDALREEVSTLGDIVATGDRLLVFEYAVPGS</sequence>
<gene>
    <name evidence="2" type="ORF">C493_07816</name>
</gene>
<dbReference type="PATRIC" id="fig|1227499.3.peg.1576"/>
<feature type="region of interest" description="Disordered" evidence="1">
    <location>
        <begin position="21"/>
        <end position="45"/>
    </location>
</feature>
<evidence type="ECO:0000313" key="3">
    <source>
        <dbReference type="Proteomes" id="UP000011602"/>
    </source>
</evidence>
<keyword evidence="3" id="KW-1185">Reference proteome</keyword>
<name>L9X6N9_9EURY</name>
<dbReference type="AlphaFoldDB" id="L9X6N9"/>
<protein>
    <recommendedName>
        <fullName evidence="4">Lipoprotein</fullName>
    </recommendedName>
</protein>
<dbReference type="EMBL" id="AOHZ01000041">
    <property type="protein sequence ID" value="ELY57375.1"/>
    <property type="molecule type" value="Genomic_DNA"/>
</dbReference>
<evidence type="ECO:0008006" key="4">
    <source>
        <dbReference type="Google" id="ProtNLM"/>
    </source>
</evidence>
<accession>L9X6N9</accession>
<organism evidence="2 3">
    <name type="scientific">Natronolimnohabitans innermongolicus JCM 12255</name>
    <dbReference type="NCBI Taxonomy" id="1227499"/>
    <lineage>
        <taxon>Archaea</taxon>
        <taxon>Methanobacteriati</taxon>
        <taxon>Methanobacteriota</taxon>
        <taxon>Stenosarchaea group</taxon>
        <taxon>Halobacteria</taxon>
        <taxon>Halobacteriales</taxon>
        <taxon>Natrialbaceae</taxon>
        <taxon>Natronolimnohabitans</taxon>
    </lineage>
</organism>
<evidence type="ECO:0000256" key="1">
    <source>
        <dbReference type="SAM" id="MobiDB-lite"/>
    </source>
</evidence>